<keyword evidence="10" id="KW-0472">Membrane</keyword>
<dbReference type="GeneID" id="41660293"/>
<dbReference type="AlphaFoldDB" id="A0A518LYB7"/>
<dbReference type="PANTHER" id="PTHR39937">
    <property type="entry name" value="ATP SYNTHASE PROTEIN 8"/>
    <property type="match status" value="1"/>
</dbReference>
<dbReference type="PANTHER" id="PTHR39937:SF1">
    <property type="entry name" value="ATP SYNTHASE PROTEIN 8"/>
    <property type="match status" value="1"/>
</dbReference>
<evidence type="ECO:0000256" key="9">
    <source>
        <dbReference type="ARBA" id="ARBA00023128"/>
    </source>
</evidence>
<evidence type="ECO:0000256" key="15">
    <source>
        <dbReference type="SAM" id="SignalP"/>
    </source>
</evidence>
<keyword evidence="6 14" id="KW-0375">Hydrogen ion transport</keyword>
<dbReference type="CTD" id="4509"/>
<comment type="subcellular location">
    <subcellularLocation>
        <location evidence="1 14">Mitochondrion membrane</location>
        <topology evidence="1 14">Single-pass membrane protein</topology>
    </subcellularLocation>
</comment>
<organism evidence="16">
    <name type="scientific">Epiplatys grahami</name>
    <dbReference type="NCBI Taxonomy" id="748223"/>
    <lineage>
        <taxon>Eukaryota</taxon>
        <taxon>Metazoa</taxon>
        <taxon>Chordata</taxon>
        <taxon>Craniata</taxon>
        <taxon>Vertebrata</taxon>
        <taxon>Euteleostomi</taxon>
        <taxon>Actinopterygii</taxon>
        <taxon>Neopterygii</taxon>
        <taxon>Teleostei</taxon>
        <taxon>Neoteleostei</taxon>
        <taxon>Acanthomorphata</taxon>
        <taxon>Ovalentaria</taxon>
        <taxon>Atherinomorphae</taxon>
        <taxon>Cyprinodontiformes</taxon>
        <taxon>Nothobranchiidae</taxon>
        <taxon>Epiplatys</taxon>
    </lineage>
</organism>
<keyword evidence="7" id="KW-1133">Transmembrane helix</keyword>
<keyword evidence="5 14" id="KW-0812">Transmembrane</keyword>
<comment type="function">
    <text evidence="12">Subunit 8, of the mitochondrial membrane ATP synthase complex (F(1)F(0) ATP synthase or Complex V) that produces ATP from ADP in the presence of a proton gradient across the membrane which is generated by electron transport complexes of the respiratory chain. ATP synthase complex consist of a soluble F(1) head domain - the catalytic core - and a membrane F(1) domain - the membrane proton channel. These two domains are linked by a central stalk rotating inside the F(1) region and a stationary peripheral stalk. During catalysis, ATP synthesis in the catalytic domain of F(1) is coupled via a rotary mechanism of the central stalk subunits to proton translocation. In vivo, can only synthesize ATP although its ATP hydrolase activity can be activated artificially in vitro. Part of the complex F(0) domain.</text>
</comment>
<dbReference type="GO" id="GO:0015078">
    <property type="term" value="F:proton transmembrane transporter activity"/>
    <property type="evidence" value="ECO:0007669"/>
    <property type="project" value="InterPro"/>
</dbReference>
<evidence type="ECO:0000256" key="10">
    <source>
        <dbReference type="ARBA" id="ARBA00023136"/>
    </source>
</evidence>
<protein>
    <recommendedName>
        <fullName evidence="14">ATP synthase complex subunit 8</fullName>
    </recommendedName>
</protein>
<evidence type="ECO:0000256" key="2">
    <source>
        <dbReference type="ARBA" id="ARBA00008892"/>
    </source>
</evidence>
<sequence length="55" mass="6645">MPQLNPEPWFLILTFSWVIFLTFIPPKVLAHYAFNEPNIQNSGKSKKENWNWPWQ</sequence>
<evidence type="ECO:0000256" key="11">
    <source>
        <dbReference type="ARBA" id="ARBA00023310"/>
    </source>
</evidence>
<evidence type="ECO:0000256" key="14">
    <source>
        <dbReference type="RuleBase" id="RU003661"/>
    </source>
</evidence>
<keyword evidence="9 14" id="KW-0496">Mitochondrion</keyword>
<dbReference type="GO" id="GO:0015986">
    <property type="term" value="P:proton motive force-driven ATP synthesis"/>
    <property type="evidence" value="ECO:0007669"/>
    <property type="project" value="InterPro"/>
</dbReference>
<dbReference type="InterPro" id="IPR050635">
    <property type="entry name" value="ATPase_protein_8"/>
</dbReference>
<keyword evidence="11" id="KW-0066">ATP synthesis</keyword>
<evidence type="ECO:0000256" key="1">
    <source>
        <dbReference type="ARBA" id="ARBA00004304"/>
    </source>
</evidence>
<name>A0A518LYB7_9TELE</name>
<dbReference type="Pfam" id="PF00895">
    <property type="entry name" value="ATP-synt_8"/>
    <property type="match status" value="1"/>
</dbReference>
<dbReference type="EMBL" id="MK784243">
    <property type="protein sequence ID" value="QDW10687.1"/>
    <property type="molecule type" value="Genomic_DNA"/>
</dbReference>
<keyword evidence="15" id="KW-0732">Signal</keyword>
<comment type="similarity">
    <text evidence="2 14">Belongs to the ATPase protein 8 family.</text>
</comment>
<dbReference type="InterPro" id="IPR001421">
    <property type="entry name" value="ATP8_metazoa"/>
</dbReference>
<keyword evidence="3 14" id="KW-0813">Transport</keyword>
<comment type="subunit">
    <text evidence="13">Component of the ATP synthase complex composed at least of ATP5F1A/subunit alpha, ATP5F1B/subunit beta, ATP5MC1/subunit c (homooctomer), MT-ATP6/subunit a, MT-ATP8/subunit 8, ATP5ME/subunit e, ATP5MF/subunit f, ATP5MG/subunit g, ATP5MK/subunit k, ATP5MJ/subunit j, ATP5F1C/subunit gamma, ATP5F1D/subunit delta, ATP5F1E/subunit epsilon, ATP5PF/subunit F6, ATP5PB/subunit b, ATP5PD/subunit d, ATP5PO/subunit OSCP. ATP synthase complex consists of a soluble F(1) head domain (subunits alpha(3) and beta(3)) - the catalytic core - and a membrane F(0) domain - the membrane proton channel (subunits c, a, 8, e, f, g, k and j). These two domains are linked by a central stalk (subunits gamma, delta, and epsilon) rotating inside the F1 region and a stationary peripheral stalk (subunits F6, b, d, and OSCP).</text>
</comment>
<proteinExistence type="inferred from homology"/>
<accession>A0A518LYB7</accession>
<evidence type="ECO:0000256" key="12">
    <source>
        <dbReference type="ARBA" id="ARBA00053067"/>
    </source>
</evidence>
<dbReference type="RefSeq" id="YP_009685911.1">
    <property type="nucleotide sequence ID" value="NC_044456.1"/>
</dbReference>
<evidence type="ECO:0000256" key="7">
    <source>
        <dbReference type="ARBA" id="ARBA00022989"/>
    </source>
</evidence>
<dbReference type="GO" id="GO:0045259">
    <property type="term" value="C:proton-transporting ATP synthase complex"/>
    <property type="evidence" value="ECO:0007669"/>
    <property type="project" value="UniProtKB-KW"/>
</dbReference>
<keyword evidence="4 14" id="KW-0138">CF(0)</keyword>
<evidence type="ECO:0000256" key="8">
    <source>
        <dbReference type="ARBA" id="ARBA00023065"/>
    </source>
</evidence>
<feature type="signal peptide" evidence="15">
    <location>
        <begin position="1"/>
        <end position="30"/>
    </location>
</feature>
<evidence type="ECO:0000313" key="16">
    <source>
        <dbReference type="EMBL" id="QDW10687.1"/>
    </source>
</evidence>
<geneLocation type="mitochondrion" evidence="16"/>
<gene>
    <name evidence="16" type="primary">ATP8</name>
</gene>
<evidence type="ECO:0000256" key="4">
    <source>
        <dbReference type="ARBA" id="ARBA00022547"/>
    </source>
</evidence>
<evidence type="ECO:0000256" key="5">
    <source>
        <dbReference type="ARBA" id="ARBA00022692"/>
    </source>
</evidence>
<evidence type="ECO:0000256" key="3">
    <source>
        <dbReference type="ARBA" id="ARBA00022448"/>
    </source>
</evidence>
<keyword evidence="8 14" id="KW-0406">Ion transport</keyword>
<feature type="chain" id="PRO_5021822107" description="ATP synthase complex subunit 8" evidence="15">
    <location>
        <begin position="31"/>
        <end position="55"/>
    </location>
</feature>
<evidence type="ECO:0000256" key="6">
    <source>
        <dbReference type="ARBA" id="ARBA00022781"/>
    </source>
</evidence>
<dbReference type="GO" id="GO:0031966">
    <property type="term" value="C:mitochondrial membrane"/>
    <property type="evidence" value="ECO:0007669"/>
    <property type="project" value="UniProtKB-SubCell"/>
</dbReference>
<evidence type="ECO:0000256" key="13">
    <source>
        <dbReference type="ARBA" id="ARBA00064647"/>
    </source>
</evidence>
<reference evidence="16" key="1">
    <citation type="journal article" date="2019" name="Cell">
        <title>Relaxed Selection Limits Lifespan by Increasing Mutation Load.</title>
        <authorList>
            <person name="Cui R."/>
            <person name="Medeiros T."/>
            <person name="Willemsen D."/>
            <person name="Iasi L.N.M."/>
            <person name="Collier G.E."/>
            <person name="Graef M."/>
            <person name="Reichard M."/>
            <person name="Valenzano D.R."/>
        </authorList>
    </citation>
    <scope>NUCLEOTIDE SEQUENCE</scope>
</reference>